<name>A0A7J0BYS9_9BACT</name>
<dbReference type="AlphaFoldDB" id="A0A7J0BYS9"/>
<dbReference type="RefSeq" id="WP_174410958.1">
    <property type="nucleotide sequence ID" value="NZ_BLVP01000036.1"/>
</dbReference>
<organism evidence="1 2">
    <name type="scientific">Desulfovibrio psychrotolerans</name>
    <dbReference type="NCBI Taxonomy" id="415242"/>
    <lineage>
        <taxon>Bacteria</taxon>
        <taxon>Pseudomonadati</taxon>
        <taxon>Thermodesulfobacteriota</taxon>
        <taxon>Desulfovibrionia</taxon>
        <taxon>Desulfovibrionales</taxon>
        <taxon>Desulfovibrionaceae</taxon>
        <taxon>Desulfovibrio</taxon>
    </lineage>
</organism>
<dbReference type="Proteomes" id="UP000503820">
    <property type="component" value="Unassembled WGS sequence"/>
</dbReference>
<evidence type="ECO:0000313" key="1">
    <source>
        <dbReference type="EMBL" id="GFM38345.1"/>
    </source>
</evidence>
<proteinExistence type="predicted"/>
<comment type="caution">
    <text evidence="1">The sequence shown here is derived from an EMBL/GenBank/DDBJ whole genome shotgun (WGS) entry which is preliminary data.</text>
</comment>
<gene>
    <name evidence="1" type="ORF">DSM19430T_30290</name>
</gene>
<protein>
    <submittedName>
        <fullName evidence="1">Uncharacterized protein</fullName>
    </submittedName>
</protein>
<accession>A0A7J0BYS9</accession>
<dbReference type="NCBIfam" id="NF041197">
    <property type="entry name" value="CxxC_Se_CxxC"/>
    <property type="match status" value="1"/>
</dbReference>
<reference evidence="1 2" key="1">
    <citation type="submission" date="2020-05" db="EMBL/GenBank/DDBJ databases">
        <title>Draft genome sequence of Desulfovibrio psychrotolerans JS1T.</title>
        <authorList>
            <person name="Ueno A."/>
            <person name="Tamazawa S."/>
            <person name="Tamamura S."/>
            <person name="Murakami T."/>
            <person name="Kiyama T."/>
            <person name="Inomata H."/>
            <person name="Amano Y."/>
            <person name="Miyakawa K."/>
            <person name="Tamaki H."/>
            <person name="Naganuma T."/>
            <person name="Kaneko K."/>
        </authorList>
    </citation>
    <scope>NUCLEOTIDE SEQUENCE [LARGE SCALE GENOMIC DNA]</scope>
    <source>
        <strain evidence="1 2">JS1</strain>
    </source>
</reference>
<dbReference type="EMBL" id="BLVP01000036">
    <property type="protein sequence ID" value="GFM38345.1"/>
    <property type="molecule type" value="Genomic_DNA"/>
</dbReference>
<evidence type="ECO:0000313" key="2">
    <source>
        <dbReference type="Proteomes" id="UP000503820"/>
    </source>
</evidence>
<sequence length="69" mass="8081">MWGSYRWGRSAQTTIPCKHCGKPITAMRSCQQVYMQCEHCNKRGELNDYIPQMDDALEEFMEGVFCDRV</sequence>
<keyword evidence="2" id="KW-1185">Reference proteome</keyword>